<reference evidence="6" key="1">
    <citation type="submission" date="2021-02" db="EMBL/GenBank/DDBJ databases">
        <authorList>
            <person name="Nowell W R."/>
        </authorList>
    </citation>
    <scope>NUCLEOTIDE SEQUENCE</scope>
</reference>
<dbReference type="SUPFAM" id="SSF53187">
    <property type="entry name" value="Zn-dependent exopeptidases"/>
    <property type="match status" value="1"/>
</dbReference>
<evidence type="ECO:0000256" key="2">
    <source>
        <dbReference type="ARBA" id="ARBA00022438"/>
    </source>
</evidence>
<feature type="domain" description="Cytosol aminopeptidase" evidence="5">
    <location>
        <begin position="26"/>
        <end position="33"/>
    </location>
</feature>
<dbReference type="InterPro" id="IPR011356">
    <property type="entry name" value="Leucine_aapep/pepB"/>
</dbReference>
<dbReference type="EMBL" id="CAJNOK010048730">
    <property type="protein sequence ID" value="CAF1593233.1"/>
    <property type="molecule type" value="Genomic_DNA"/>
</dbReference>
<dbReference type="InterPro" id="IPR000819">
    <property type="entry name" value="Peptidase_M17_C"/>
</dbReference>
<sequence length="123" mass="13394">GEDQKKGYVADEIITTRAGARIRVGNTDAEGRMAIVDNGPAKRDNISKRFQEAGDLIGDPFEISTVRKEDFDFIKDKGEVADILQCNNSASSATSRGHQFPVAFLIQVSGLDKHGSDSDQPLR</sequence>
<dbReference type="Proteomes" id="UP000682733">
    <property type="component" value="Unassembled WGS sequence"/>
</dbReference>
<accession>A0A8S2FZF2</accession>
<keyword evidence="2" id="KW-0031">Aminopeptidase</keyword>
<feature type="non-terminal residue" evidence="6">
    <location>
        <position position="123"/>
    </location>
</feature>
<evidence type="ECO:0000256" key="1">
    <source>
        <dbReference type="ARBA" id="ARBA00009528"/>
    </source>
</evidence>
<organism evidence="6 8">
    <name type="scientific">Didymodactylos carnosus</name>
    <dbReference type="NCBI Taxonomy" id="1234261"/>
    <lineage>
        <taxon>Eukaryota</taxon>
        <taxon>Metazoa</taxon>
        <taxon>Spiralia</taxon>
        <taxon>Gnathifera</taxon>
        <taxon>Rotifera</taxon>
        <taxon>Eurotatoria</taxon>
        <taxon>Bdelloidea</taxon>
        <taxon>Philodinida</taxon>
        <taxon>Philodinidae</taxon>
        <taxon>Didymodactylos</taxon>
    </lineage>
</organism>
<comment type="similarity">
    <text evidence="1">Belongs to the peptidase M17 family.</text>
</comment>
<evidence type="ECO:0000256" key="4">
    <source>
        <dbReference type="ARBA" id="ARBA00022801"/>
    </source>
</evidence>
<gene>
    <name evidence="6" type="ORF">OVA965_LOCUS41664</name>
    <name evidence="7" type="ORF">TMI583_LOCUS43368</name>
</gene>
<dbReference type="GO" id="GO:0005737">
    <property type="term" value="C:cytoplasm"/>
    <property type="evidence" value="ECO:0007669"/>
    <property type="project" value="InterPro"/>
</dbReference>
<keyword evidence="3" id="KW-0645">Protease</keyword>
<dbReference type="GO" id="GO:0070006">
    <property type="term" value="F:metalloaminopeptidase activity"/>
    <property type="evidence" value="ECO:0007669"/>
    <property type="project" value="InterPro"/>
</dbReference>
<feature type="non-terminal residue" evidence="6">
    <location>
        <position position="1"/>
    </location>
</feature>
<dbReference type="PROSITE" id="PS00631">
    <property type="entry name" value="CYTOSOL_AP"/>
    <property type="match status" value="1"/>
</dbReference>
<evidence type="ECO:0000313" key="6">
    <source>
        <dbReference type="EMBL" id="CAF1593233.1"/>
    </source>
</evidence>
<dbReference type="PANTHER" id="PTHR11963:SF48">
    <property type="entry name" value="DIPEPTIDASE B, ISOFORM A"/>
    <property type="match status" value="1"/>
</dbReference>
<evidence type="ECO:0000256" key="3">
    <source>
        <dbReference type="ARBA" id="ARBA00022670"/>
    </source>
</evidence>
<comment type="caution">
    <text evidence="6">The sequence shown here is derived from an EMBL/GenBank/DDBJ whole genome shotgun (WGS) entry which is preliminary data.</text>
</comment>
<protein>
    <recommendedName>
        <fullName evidence="5">Cytosol aminopeptidase domain-containing protein</fullName>
    </recommendedName>
</protein>
<evidence type="ECO:0000313" key="7">
    <source>
        <dbReference type="EMBL" id="CAF4398028.1"/>
    </source>
</evidence>
<proteinExistence type="inferred from homology"/>
<evidence type="ECO:0000259" key="5">
    <source>
        <dbReference type="PROSITE" id="PS00631"/>
    </source>
</evidence>
<name>A0A8S2FZF2_9BILA</name>
<dbReference type="Gene3D" id="3.40.630.10">
    <property type="entry name" value="Zn peptidases"/>
    <property type="match status" value="2"/>
</dbReference>
<dbReference type="Proteomes" id="UP000677228">
    <property type="component" value="Unassembled WGS sequence"/>
</dbReference>
<dbReference type="GO" id="GO:0006508">
    <property type="term" value="P:proteolysis"/>
    <property type="evidence" value="ECO:0007669"/>
    <property type="project" value="UniProtKB-KW"/>
</dbReference>
<keyword evidence="4" id="KW-0378">Hydrolase</keyword>
<dbReference type="PANTHER" id="PTHR11963">
    <property type="entry name" value="LEUCINE AMINOPEPTIDASE-RELATED"/>
    <property type="match status" value="1"/>
</dbReference>
<evidence type="ECO:0000313" key="8">
    <source>
        <dbReference type="Proteomes" id="UP000677228"/>
    </source>
</evidence>
<dbReference type="GO" id="GO:0030145">
    <property type="term" value="F:manganese ion binding"/>
    <property type="evidence" value="ECO:0007669"/>
    <property type="project" value="InterPro"/>
</dbReference>
<dbReference type="AlphaFoldDB" id="A0A8S2FZF2"/>
<dbReference type="EMBL" id="CAJOBA010072209">
    <property type="protein sequence ID" value="CAF4398028.1"/>
    <property type="molecule type" value="Genomic_DNA"/>
</dbReference>